<evidence type="ECO:0000256" key="1">
    <source>
        <dbReference type="SAM" id="Coils"/>
    </source>
</evidence>
<dbReference type="Pfam" id="PF13476">
    <property type="entry name" value="AAA_23"/>
    <property type="match status" value="1"/>
</dbReference>
<keyword evidence="1" id="KW-0175">Coiled coil</keyword>
<protein>
    <recommendedName>
        <fullName evidence="2">Rad50/SbcC-type AAA domain-containing protein</fullName>
    </recommendedName>
</protein>
<feature type="domain" description="Rad50/SbcC-type AAA" evidence="2">
    <location>
        <begin position="6"/>
        <end position="221"/>
    </location>
</feature>
<evidence type="ECO:0000313" key="3">
    <source>
        <dbReference type="EMBL" id="AWY00242.1"/>
    </source>
</evidence>
<feature type="coiled-coil region" evidence="1">
    <location>
        <begin position="518"/>
        <end position="545"/>
    </location>
</feature>
<sequence>MLKLGRMRIENFKSFIEPVFFDFSSADLVLFDGPNGFGKTTIFDAIELCFTGVISRIKKTDDKIKNDHILKGNNNKLTSIKLEILDDGKTVLVIETIIPSNVSGDAGKVAKYKDSIQRFEHHEWNNENETNLKFLDVENLKVLLGNEKLESTFTLFNYIQQEETSHFLKLDENKRHQQISHLFGTINETEKANKLDALSSKLKNEIDKVYKPKIAAKESELELLSKPTHEERGTEEPLGSGKIAILSDLSSSTVEQIAAYKSNLEGVDWTLKNYQSYQDQKFNYQIGMMATQCPNELSNFIKIGSVSEYHDLEKLKKQYLLWKKTCVKAENYSALIEVFDAEPNTITKETLNEYSRIFSKKHSEFVIDITNFDSLKKSSDLSNTLLTKIDECRKNLMSHYERHVAYDELTKNEELPCPVCGDLKPNWQGLLGEYEVQAKHFEEQLSESDKLLADVTQKLIKELVNPLVIKMRRFVTHYEKYLNFDFETLVETKFVEKQDFEKMLPVKSWLLSNIDGCLDYQDKKLRELKLNYEEVREKLISLIEGESKSVLIDENRDYLSCTKNLKALGLVFDEEGKLVVNLDDISKDIQLLTRLVIQKSSSVYKTKEKDLQGLEEKINKLSSKRDELFKISKVYREKIKAYEKNIAKHIAIPLFIYSSKILQSRPEGSGVFLITPDTDRAKGFMQFSATPNDSHDAWNTMSSGQLSGVVISFMLAMNKVYPSNLSTLLIDDPVQTMDEVNMASFVQMMRNEFPEVQVLLSTHESKVANYFNYKYDEAGFKTLPINMKSKRLELAR</sequence>
<proteinExistence type="predicted"/>
<evidence type="ECO:0000259" key="2">
    <source>
        <dbReference type="Pfam" id="PF13476"/>
    </source>
</evidence>
<dbReference type="GO" id="GO:0000731">
    <property type="term" value="P:DNA synthesis involved in DNA repair"/>
    <property type="evidence" value="ECO:0007669"/>
    <property type="project" value="TreeGrafter"/>
</dbReference>
<name>A0A2Z4PRR2_9GAMM</name>
<dbReference type="InterPro" id="IPR038729">
    <property type="entry name" value="Rad50/SbcC_AAA"/>
</dbReference>
<dbReference type="AlphaFoldDB" id="A0A2Z4PRR2"/>
<dbReference type="Proteomes" id="UP000249898">
    <property type="component" value="Chromosome"/>
</dbReference>
<dbReference type="PANTHER" id="PTHR32182">
    <property type="entry name" value="DNA REPLICATION AND REPAIR PROTEIN RECF"/>
    <property type="match status" value="1"/>
</dbReference>
<evidence type="ECO:0000313" key="4">
    <source>
        <dbReference type="Proteomes" id="UP000249898"/>
    </source>
</evidence>
<dbReference type="GO" id="GO:0016887">
    <property type="term" value="F:ATP hydrolysis activity"/>
    <property type="evidence" value="ECO:0007669"/>
    <property type="project" value="InterPro"/>
</dbReference>
<dbReference type="Gene3D" id="3.40.50.300">
    <property type="entry name" value="P-loop containing nucleotide triphosphate hydrolases"/>
    <property type="match status" value="2"/>
</dbReference>
<dbReference type="OrthoDB" id="8670240at2"/>
<gene>
    <name evidence="3" type="ORF">A8139_09705</name>
</gene>
<feature type="coiled-coil region" evidence="1">
    <location>
        <begin position="597"/>
        <end position="631"/>
    </location>
</feature>
<reference evidence="3 4" key="1">
    <citation type="submission" date="2016-06" db="EMBL/GenBank/DDBJ databases">
        <title>The sequenced genome of the ice-adhering bacterium Marinomonas primoryensis, from Antarctica.</title>
        <authorList>
            <person name="Graham L."/>
            <person name="Vance T.D.R."/>
            <person name="Davies P.L."/>
        </authorList>
    </citation>
    <scope>NUCLEOTIDE SEQUENCE [LARGE SCALE GENOMIC DNA]</scope>
    <source>
        <strain evidence="3 4">AceL</strain>
    </source>
</reference>
<dbReference type="InterPro" id="IPR027417">
    <property type="entry name" value="P-loop_NTPase"/>
</dbReference>
<dbReference type="EMBL" id="CP016181">
    <property type="protein sequence ID" value="AWY00242.1"/>
    <property type="molecule type" value="Genomic_DNA"/>
</dbReference>
<dbReference type="GO" id="GO:0006302">
    <property type="term" value="P:double-strand break repair"/>
    <property type="evidence" value="ECO:0007669"/>
    <property type="project" value="InterPro"/>
</dbReference>
<dbReference type="SUPFAM" id="SSF52540">
    <property type="entry name" value="P-loop containing nucleoside triphosphate hydrolases"/>
    <property type="match status" value="1"/>
</dbReference>
<dbReference type="PANTHER" id="PTHR32182:SF22">
    <property type="entry name" value="ATP-DEPENDENT ENDONUCLEASE, OLD FAMILY-RELATED"/>
    <property type="match status" value="1"/>
</dbReference>
<organism evidence="3 4">
    <name type="scientific">Marinomonas primoryensis</name>
    <dbReference type="NCBI Taxonomy" id="178399"/>
    <lineage>
        <taxon>Bacteria</taxon>
        <taxon>Pseudomonadati</taxon>
        <taxon>Pseudomonadota</taxon>
        <taxon>Gammaproteobacteria</taxon>
        <taxon>Oceanospirillales</taxon>
        <taxon>Oceanospirillaceae</taxon>
        <taxon>Marinomonas</taxon>
    </lineage>
</organism>
<accession>A0A2Z4PRR2</accession>